<dbReference type="GO" id="GO:0003724">
    <property type="term" value="F:RNA helicase activity"/>
    <property type="evidence" value="ECO:0007669"/>
    <property type="project" value="UniProtKB-EC"/>
</dbReference>
<reference evidence="7" key="1">
    <citation type="submission" date="2020-04" db="EMBL/GenBank/DDBJ databases">
        <authorList>
            <person name="Alioto T."/>
            <person name="Alioto T."/>
            <person name="Gomez Garrido J."/>
        </authorList>
    </citation>
    <scope>NUCLEOTIDE SEQUENCE</scope>
    <source>
        <strain evidence="7">A484AB</strain>
    </source>
</reference>
<keyword evidence="3 5" id="KW-0347">Helicase</keyword>
<evidence type="ECO:0000313" key="7">
    <source>
        <dbReference type="EMBL" id="CAB4036295.1"/>
    </source>
</evidence>
<feature type="region of interest" description="Disordered" evidence="6">
    <location>
        <begin position="1"/>
        <end position="26"/>
    </location>
</feature>
<evidence type="ECO:0000256" key="1">
    <source>
        <dbReference type="ARBA" id="ARBA00022741"/>
    </source>
</evidence>
<evidence type="ECO:0000256" key="6">
    <source>
        <dbReference type="SAM" id="MobiDB-lite"/>
    </source>
</evidence>
<name>A0A7D9JTN6_PARCT</name>
<feature type="non-terminal residue" evidence="7">
    <location>
        <position position="206"/>
    </location>
</feature>
<proteinExistence type="inferred from homology"/>
<dbReference type="Proteomes" id="UP001152795">
    <property type="component" value="Unassembled WGS sequence"/>
</dbReference>
<dbReference type="PROSITE" id="PS51192">
    <property type="entry name" value="HELICASE_ATP_BIND_1"/>
    <property type="match status" value="1"/>
</dbReference>
<evidence type="ECO:0000313" key="8">
    <source>
        <dbReference type="Proteomes" id="UP001152795"/>
    </source>
</evidence>
<keyword evidence="5" id="KW-0694">RNA-binding</keyword>
<dbReference type="InterPro" id="IPR011545">
    <property type="entry name" value="DEAD/DEAH_box_helicase_dom"/>
</dbReference>
<comment type="domain">
    <text evidence="5">The Q motif is unique to and characteristic of the DEAD box family of RNA helicases and controls ATP binding and hydrolysis.</text>
</comment>
<dbReference type="SMART" id="SM00487">
    <property type="entry name" value="DEXDc"/>
    <property type="match status" value="1"/>
</dbReference>
<feature type="compositionally biased region" description="Basic and acidic residues" evidence="6">
    <location>
        <begin position="1"/>
        <end position="13"/>
    </location>
</feature>
<dbReference type="GO" id="GO:0005524">
    <property type="term" value="F:ATP binding"/>
    <property type="evidence" value="ECO:0007669"/>
    <property type="project" value="UniProtKB-UniRule"/>
</dbReference>
<dbReference type="GO" id="GO:0016787">
    <property type="term" value="F:hydrolase activity"/>
    <property type="evidence" value="ECO:0007669"/>
    <property type="project" value="UniProtKB-KW"/>
</dbReference>
<organism evidence="7 8">
    <name type="scientific">Paramuricea clavata</name>
    <name type="common">Red gorgonian</name>
    <name type="synonym">Violescent sea-whip</name>
    <dbReference type="NCBI Taxonomy" id="317549"/>
    <lineage>
        <taxon>Eukaryota</taxon>
        <taxon>Metazoa</taxon>
        <taxon>Cnidaria</taxon>
        <taxon>Anthozoa</taxon>
        <taxon>Octocorallia</taxon>
        <taxon>Malacalcyonacea</taxon>
        <taxon>Plexauridae</taxon>
        <taxon>Paramuricea</taxon>
    </lineage>
</organism>
<dbReference type="EC" id="3.6.4.13" evidence="5"/>
<dbReference type="OrthoDB" id="10259640at2759"/>
<dbReference type="Gene3D" id="3.40.50.300">
    <property type="entry name" value="P-loop containing nucleotide triphosphate hydrolases"/>
    <property type="match status" value="1"/>
</dbReference>
<evidence type="ECO:0000256" key="2">
    <source>
        <dbReference type="ARBA" id="ARBA00022801"/>
    </source>
</evidence>
<comment type="function">
    <text evidence="5">RNA helicase.</text>
</comment>
<protein>
    <recommendedName>
        <fullName evidence="5">ATP-dependent RNA helicase</fullName>
        <ecNumber evidence="5">3.6.4.13</ecNumber>
    </recommendedName>
</protein>
<evidence type="ECO:0000256" key="4">
    <source>
        <dbReference type="ARBA" id="ARBA00022840"/>
    </source>
</evidence>
<dbReference type="PANTHER" id="PTHR24031">
    <property type="entry name" value="RNA HELICASE"/>
    <property type="match status" value="1"/>
</dbReference>
<keyword evidence="2 5" id="KW-0378">Hydrolase</keyword>
<comment type="catalytic activity">
    <reaction evidence="5">
        <text>ATP + H2O = ADP + phosphate + H(+)</text>
        <dbReference type="Rhea" id="RHEA:13065"/>
        <dbReference type="ChEBI" id="CHEBI:15377"/>
        <dbReference type="ChEBI" id="CHEBI:15378"/>
        <dbReference type="ChEBI" id="CHEBI:30616"/>
        <dbReference type="ChEBI" id="CHEBI:43474"/>
        <dbReference type="ChEBI" id="CHEBI:456216"/>
        <dbReference type="EC" id="3.6.4.13"/>
    </reaction>
</comment>
<comment type="similarity">
    <text evidence="5">Belongs to the DEAD box helicase family.</text>
</comment>
<dbReference type="AlphaFoldDB" id="A0A7D9JTN6"/>
<evidence type="ECO:0000256" key="3">
    <source>
        <dbReference type="ARBA" id="ARBA00022806"/>
    </source>
</evidence>
<dbReference type="GO" id="GO:0003723">
    <property type="term" value="F:RNA binding"/>
    <property type="evidence" value="ECO:0007669"/>
    <property type="project" value="UniProtKB-UniRule"/>
</dbReference>
<gene>
    <name evidence="7" type="ORF">PACLA_8A088907</name>
</gene>
<dbReference type="PROSITE" id="PS51195">
    <property type="entry name" value="Q_MOTIF"/>
    <property type="match status" value="1"/>
</dbReference>
<dbReference type="InterPro" id="IPR027417">
    <property type="entry name" value="P-loop_NTPase"/>
</dbReference>
<comment type="caution">
    <text evidence="7">The sequence shown here is derived from an EMBL/GenBank/DDBJ whole genome shotgun (WGS) entry which is preliminary data.</text>
</comment>
<keyword evidence="8" id="KW-1185">Reference proteome</keyword>
<sequence>MDKAQGNKQAETKKKPKMKSKWAKREARLKKVRDEEIEMTELDQKILDLDPSMITKFMDIPLSSRTQRALQSCGYITPTEIQKQGIPIALQGQDLLGAAKTGSGKTLAFLIPMLECLWKLKWSSIDGLGALVISPTRELAYQTFEVLCKIGKHHDISAGLIIGGKEVSFEQQRIQKTNIIVCTPGRLLQHMDETPNFDCSNLKMLG</sequence>
<dbReference type="InterPro" id="IPR014014">
    <property type="entry name" value="RNA_helicase_DEAD_Q_motif"/>
</dbReference>
<dbReference type="Pfam" id="PF00270">
    <property type="entry name" value="DEAD"/>
    <property type="match status" value="1"/>
</dbReference>
<dbReference type="SUPFAM" id="SSF52540">
    <property type="entry name" value="P-loop containing nucleoside triphosphate hydrolases"/>
    <property type="match status" value="1"/>
</dbReference>
<feature type="compositionally biased region" description="Basic residues" evidence="6">
    <location>
        <begin position="14"/>
        <end position="26"/>
    </location>
</feature>
<keyword evidence="1 5" id="KW-0547">Nucleotide-binding</keyword>
<evidence type="ECO:0000256" key="5">
    <source>
        <dbReference type="RuleBase" id="RU365068"/>
    </source>
</evidence>
<dbReference type="EMBL" id="CACRXK020021874">
    <property type="protein sequence ID" value="CAB4036295.1"/>
    <property type="molecule type" value="Genomic_DNA"/>
</dbReference>
<accession>A0A7D9JTN6</accession>
<dbReference type="InterPro" id="IPR014001">
    <property type="entry name" value="Helicase_ATP-bd"/>
</dbReference>
<keyword evidence="4 5" id="KW-0067">ATP-binding</keyword>